<feature type="domain" description="TIR" evidence="2">
    <location>
        <begin position="41"/>
        <end position="148"/>
    </location>
</feature>
<reference evidence="3 4" key="1">
    <citation type="submission" date="2019-07" db="EMBL/GenBank/DDBJ databases">
        <authorList>
            <person name="Park M."/>
        </authorList>
    </citation>
    <scope>NUCLEOTIDE SEQUENCE [LARGE SCALE GENOMIC DNA]</scope>
    <source>
        <strain evidence="3 4">KCTC32445</strain>
    </source>
</reference>
<dbReference type="EMBL" id="VKKU01000002">
    <property type="protein sequence ID" value="TSB02287.1"/>
    <property type="molecule type" value="Genomic_DNA"/>
</dbReference>
<dbReference type="InterPro" id="IPR000157">
    <property type="entry name" value="TIR_dom"/>
</dbReference>
<dbReference type="Pfam" id="PF14559">
    <property type="entry name" value="TPR_19"/>
    <property type="match status" value="1"/>
</dbReference>
<protein>
    <submittedName>
        <fullName evidence="3">TIR domain-containing protein</fullName>
    </submittedName>
</protein>
<dbReference type="Gene3D" id="1.25.40.10">
    <property type="entry name" value="Tetratricopeptide repeat domain"/>
    <property type="match status" value="2"/>
</dbReference>
<dbReference type="AlphaFoldDB" id="A0A553WC72"/>
<dbReference type="SMART" id="SM00028">
    <property type="entry name" value="TPR"/>
    <property type="match status" value="3"/>
</dbReference>
<dbReference type="GO" id="GO:0007165">
    <property type="term" value="P:signal transduction"/>
    <property type="evidence" value="ECO:0007669"/>
    <property type="project" value="InterPro"/>
</dbReference>
<evidence type="ECO:0000256" key="1">
    <source>
        <dbReference type="PROSITE-ProRule" id="PRU00339"/>
    </source>
</evidence>
<proteinExistence type="predicted"/>
<dbReference type="PANTHER" id="PTHR12558:SF13">
    <property type="entry name" value="CELL DIVISION CYCLE PROTEIN 27 HOMOLOG"/>
    <property type="match status" value="1"/>
</dbReference>
<dbReference type="Gene3D" id="3.40.50.10140">
    <property type="entry name" value="Toll/interleukin-1 receptor homology (TIR) domain"/>
    <property type="match status" value="1"/>
</dbReference>
<comment type="caution">
    <text evidence="3">The sequence shown here is derived from an EMBL/GenBank/DDBJ whole genome shotgun (WGS) entry which is preliminary data.</text>
</comment>
<evidence type="ECO:0000313" key="3">
    <source>
        <dbReference type="EMBL" id="TSB02287.1"/>
    </source>
</evidence>
<dbReference type="PROSITE" id="PS50005">
    <property type="entry name" value="TPR"/>
    <property type="match status" value="1"/>
</dbReference>
<gene>
    <name evidence="3" type="ORF">FOM92_14400</name>
</gene>
<dbReference type="SUPFAM" id="SSF48452">
    <property type="entry name" value="TPR-like"/>
    <property type="match status" value="1"/>
</dbReference>
<name>A0A553WC72_9SPHN</name>
<dbReference type="Proteomes" id="UP000320160">
    <property type="component" value="Unassembled WGS sequence"/>
</dbReference>
<dbReference type="Gene3D" id="3.40.50.10070">
    <property type="entry name" value="TolB, N-terminal domain"/>
    <property type="match status" value="1"/>
</dbReference>
<feature type="repeat" description="TPR" evidence="1">
    <location>
        <begin position="513"/>
        <end position="546"/>
    </location>
</feature>
<dbReference type="Pfam" id="PF13676">
    <property type="entry name" value="TIR_2"/>
    <property type="match status" value="1"/>
</dbReference>
<dbReference type="SUPFAM" id="SSF52200">
    <property type="entry name" value="Toll/Interleukin receptor TIR domain"/>
    <property type="match status" value="1"/>
</dbReference>
<keyword evidence="4" id="KW-1185">Reference proteome</keyword>
<dbReference type="InterPro" id="IPR011990">
    <property type="entry name" value="TPR-like_helical_dom_sf"/>
</dbReference>
<accession>A0A553WC72</accession>
<dbReference type="InterPro" id="IPR019734">
    <property type="entry name" value="TPR_rpt"/>
</dbReference>
<sequence>MGGIGRFRARYLGLCCNGGACTDLTESVPPTDESDTRKSTVFFSYSREDQARAIPIIGLIQDAGFSTWWDGMLEGGERFSRSTEEALDRAKAVVVLWSKTSVQSHWVHDEATRGRDRGILIPLSLDGTDPPLGFGQFQVINLAKSKMDSSDTEILRMLRAIAASHRAVLNVPAPPTKTGLTFNRRWALGGGVAAVAGAAGFAIWKADLFGGSSTRNSVAVLPFDNLSGDPEQRYFSDGLASEIRSNLSRNALLEIVGQTSSNQFRDRKGNIQSIARELKVSFLLDGNVQRVGDKVKIAVELTDGRSGTNKWSKIFERQLSDIFAVQSEIASAVAGALSAAMDESSAGKKALQVGGTRSLTAFDAYLRGRELFESHIDEASERAALAKLEQAIAIDPDYAAARALRSRTLAVIANQYASAVERKALYADAVTEAQRAAKAAPNFAPAYAALGYALFYGRLDAAAARKPYEQAYTLAKSDVDVLSRYAVYCARTGRFVAAETAINRAAILDPLNSTMFKSAGNIKYAAKAYQEAIGFGRKALALNPQRSTLHGDIGNAYLMLGDLDKAQAEFALETNTLLALAGNAIIAQKKGARGRAKAALSALISEHGDNALYQQAQILAQWGDKEDAFAALEKAYDVADSGLVYLLNDPFLDPLRDDPRYKALLGQLKFV</sequence>
<dbReference type="OrthoDB" id="105971at2"/>
<evidence type="ECO:0000259" key="2">
    <source>
        <dbReference type="Pfam" id="PF13676"/>
    </source>
</evidence>
<organism evidence="3 4">
    <name type="scientific">Sphingorhabdus contaminans</name>
    <dbReference type="NCBI Taxonomy" id="1343899"/>
    <lineage>
        <taxon>Bacteria</taxon>
        <taxon>Pseudomonadati</taxon>
        <taxon>Pseudomonadota</taxon>
        <taxon>Alphaproteobacteria</taxon>
        <taxon>Sphingomonadales</taxon>
        <taxon>Sphingomonadaceae</taxon>
        <taxon>Sphingorhabdus</taxon>
    </lineage>
</organism>
<dbReference type="NCBIfam" id="NF047558">
    <property type="entry name" value="TPR_END_plus"/>
    <property type="match status" value="1"/>
</dbReference>
<keyword evidence="1" id="KW-0802">TPR repeat</keyword>
<evidence type="ECO:0000313" key="4">
    <source>
        <dbReference type="Proteomes" id="UP000320160"/>
    </source>
</evidence>
<dbReference type="PANTHER" id="PTHR12558">
    <property type="entry name" value="CELL DIVISION CYCLE 16,23,27"/>
    <property type="match status" value="1"/>
</dbReference>
<dbReference type="InterPro" id="IPR035897">
    <property type="entry name" value="Toll_tir_struct_dom_sf"/>
</dbReference>